<dbReference type="SUPFAM" id="SSF48452">
    <property type="entry name" value="TPR-like"/>
    <property type="match status" value="1"/>
</dbReference>
<keyword evidence="2" id="KW-1185">Reference proteome</keyword>
<proteinExistence type="predicted"/>
<name>A0AAD5XNY5_9FUNG</name>
<reference evidence="1" key="1">
    <citation type="submission" date="2020-05" db="EMBL/GenBank/DDBJ databases">
        <title>Phylogenomic resolution of chytrid fungi.</title>
        <authorList>
            <person name="Stajich J.E."/>
            <person name="Amses K."/>
            <person name="Simmons R."/>
            <person name="Seto K."/>
            <person name="Myers J."/>
            <person name="Bonds A."/>
            <person name="Quandt C.A."/>
            <person name="Barry K."/>
            <person name="Liu P."/>
            <person name="Grigoriev I."/>
            <person name="Longcore J.E."/>
            <person name="James T.Y."/>
        </authorList>
    </citation>
    <scope>NUCLEOTIDE SEQUENCE</scope>
    <source>
        <strain evidence="1">JEL0379</strain>
    </source>
</reference>
<dbReference type="SMART" id="SM00028">
    <property type="entry name" value="TPR"/>
    <property type="match status" value="2"/>
</dbReference>
<dbReference type="Proteomes" id="UP001212152">
    <property type="component" value="Unassembled WGS sequence"/>
</dbReference>
<evidence type="ECO:0000313" key="1">
    <source>
        <dbReference type="EMBL" id="KAJ3175082.1"/>
    </source>
</evidence>
<comment type="caution">
    <text evidence="1">The sequence shown here is derived from an EMBL/GenBank/DDBJ whole genome shotgun (WGS) entry which is preliminary data.</text>
</comment>
<sequence>MVEALSADEAAPAAAQPVDLEECEALILSPEERQALVDKALEHKAKGNAEFKNQNYADALASYLEAVAICPEDEVGDRAVFHANIAACHIHTKEYAKAVASCTEALKCKPDYQKALLRRAAANEKIGSWSSLTDSLADYKAIAAADPKNREAAALVQSLPKRIEVQQEKEKAEMMGKLKDLGNSFLGNFGLSLDSFQMKQDGSGGYSLNMKK</sequence>
<dbReference type="PANTHER" id="PTHR46014">
    <property type="entry name" value="TETRATRICOPEPTIDE REPEAT PROTEIN 1"/>
    <property type="match status" value="1"/>
</dbReference>
<dbReference type="AlphaFoldDB" id="A0AAD5XNY5"/>
<dbReference type="EMBL" id="JADGJQ010000056">
    <property type="protein sequence ID" value="KAJ3175082.1"/>
    <property type="molecule type" value="Genomic_DNA"/>
</dbReference>
<gene>
    <name evidence="1" type="primary">TTC1</name>
    <name evidence="1" type="ORF">HDU87_006479</name>
</gene>
<dbReference type="PANTHER" id="PTHR46014:SF1">
    <property type="entry name" value="TETRATRICOPEPTIDE REPEAT PROTEIN 1"/>
    <property type="match status" value="1"/>
</dbReference>
<dbReference type="InterPro" id="IPR052769">
    <property type="entry name" value="TPR_domain_protein"/>
</dbReference>
<dbReference type="Gene3D" id="1.25.40.10">
    <property type="entry name" value="Tetratricopeptide repeat domain"/>
    <property type="match status" value="1"/>
</dbReference>
<evidence type="ECO:0000313" key="2">
    <source>
        <dbReference type="Proteomes" id="UP001212152"/>
    </source>
</evidence>
<dbReference type="InterPro" id="IPR011990">
    <property type="entry name" value="TPR-like_helical_dom_sf"/>
</dbReference>
<dbReference type="InterPro" id="IPR019734">
    <property type="entry name" value="TPR_rpt"/>
</dbReference>
<organism evidence="1 2">
    <name type="scientific">Geranomyces variabilis</name>
    <dbReference type="NCBI Taxonomy" id="109894"/>
    <lineage>
        <taxon>Eukaryota</taxon>
        <taxon>Fungi</taxon>
        <taxon>Fungi incertae sedis</taxon>
        <taxon>Chytridiomycota</taxon>
        <taxon>Chytridiomycota incertae sedis</taxon>
        <taxon>Chytridiomycetes</taxon>
        <taxon>Spizellomycetales</taxon>
        <taxon>Powellomycetaceae</taxon>
        <taxon>Geranomyces</taxon>
    </lineage>
</organism>
<protein>
    <submittedName>
        <fullName evidence="1">Cytochrome c oxidase subunit 1</fullName>
    </submittedName>
</protein>
<accession>A0AAD5XNY5</accession>